<dbReference type="EMBL" id="CADEAL010004236">
    <property type="protein sequence ID" value="CAB1455039.1"/>
    <property type="molecule type" value="Genomic_DNA"/>
</dbReference>
<dbReference type="AlphaFoldDB" id="A0A9N7ZAY2"/>
<comment type="caution">
    <text evidence="1">The sequence shown here is derived from an EMBL/GenBank/DDBJ whole genome shotgun (WGS) entry which is preliminary data.</text>
</comment>
<protein>
    <submittedName>
        <fullName evidence="1">Uncharacterized protein</fullName>
    </submittedName>
</protein>
<evidence type="ECO:0000313" key="2">
    <source>
        <dbReference type="Proteomes" id="UP001153269"/>
    </source>
</evidence>
<reference evidence="1" key="1">
    <citation type="submission" date="2020-03" db="EMBL/GenBank/DDBJ databases">
        <authorList>
            <person name="Weist P."/>
        </authorList>
    </citation>
    <scope>NUCLEOTIDE SEQUENCE</scope>
</reference>
<gene>
    <name evidence="1" type="ORF">PLEPLA_LOCUS42809</name>
</gene>
<keyword evidence="2" id="KW-1185">Reference proteome</keyword>
<organism evidence="1 2">
    <name type="scientific">Pleuronectes platessa</name>
    <name type="common">European plaice</name>
    <dbReference type="NCBI Taxonomy" id="8262"/>
    <lineage>
        <taxon>Eukaryota</taxon>
        <taxon>Metazoa</taxon>
        <taxon>Chordata</taxon>
        <taxon>Craniata</taxon>
        <taxon>Vertebrata</taxon>
        <taxon>Euteleostomi</taxon>
        <taxon>Actinopterygii</taxon>
        <taxon>Neopterygii</taxon>
        <taxon>Teleostei</taxon>
        <taxon>Neoteleostei</taxon>
        <taxon>Acanthomorphata</taxon>
        <taxon>Carangaria</taxon>
        <taxon>Pleuronectiformes</taxon>
        <taxon>Pleuronectoidei</taxon>
        <taxon>Pleuronectidae</taxon>
        <taxon>Pleuronectes</taxon>
    </lineage>
</organism>
<name>A0A9N7ZAY2_PLEPL</name>
<accession>A0A9N7ZAY2</accession>
<proteinExistence type="predicted"/>
<dbReference type="Proteomes" id="UP001153269">
    <property type="component" value="Unassembled WGS sequence"/>
</dbReference>
<evidence type="ECO:0000313" key="1">
    <source>
        <dbReference type="EMBL" id="CAB1455039.1"/>
    </source>
</evidence>
<sequence length="82" mass="9544">MLHIPRFNRTPRSDQRFVWCCPRAAEAPCERWLQPGRVSCPRTRAHWTMETSAQTRGCWSTPPFPCYSSSWSTTVWCGRALV</sequence>